<evidence type="ECO:0000313" key="2">
    <source>
        <dbReference type="Proteomes" id="UP000485058"/>
    </source>
</evidence>
<sequence length="99" mass="10584">ARILLLLLIRRHWALHKEALLAAFPQAGPLEPQLRSQAELLEKEGDGARKALALHGLLKLMIGAPPTPPPWPHATAQHGVGATWMVAAGRGGCLLRVLG</sequence>
<dbReference type="AlphaFoldDB" id="A0A699ZTU1"/>
<evidence type="ECO:0000313" key="1">
    <source>
        <dbReference type="EMBL" id="GFH22096.1"/>
    </source>
</evidence>
<protein>
    <submittedName>
        <fullName evidence="1">Uncharacterized protein</fullName>
    </submittedName>
</protein>
<reference evidence="1 2" key="1">
    <citation type="submission" date="2020-02" db="EMBL/GenBank/DDBJ databases">
        <title>Draft genome sequence of Haematococcus lacustris strain NIES-144.</title>
        <authorList>
            <person name="Morimoto D."/>
            <person name="Nakagawa S."/>
            <person name="Yoshida T."/>
            <person name="Sawayama S."/>
        </authorList>
    </citation>
    <scope>NUCLEOTIDE SEQUENCE [LARGE SCALE GENOMIC DNA]</scope>
    <source>
        <strain evidence="1 2">NIES-144</strain>
    </source>
</reference>
<accession>A0A699ZTU1</accession>
<feature type="non-terminal residue" evidence="1">
    <location>
        <position position="99"/>
    </location>
</feature>
<dbReference type="Proteomes" id="UP000485058">
    <property type="component" value="Unassembled WGS sequence"/>
</dbReference>
<comment type="caution">
    <text evidence="1">The sequence shown here is derived from an EMBL/GenBank/DDBJ whole genome shotgun (WGS) entry which is preliminary data.</text>
</comment>
<keyword evidence="2" id="KW-1185">Reference proteome</keyword>
<feature type="non-terminal residue" evidence="1">
    <location>
        <position position="1"/>
    </location>
</feature>
<gene>
    <name evidence="1" type="ORF">HaLaN_19507</name>
</gene>
<proteinExistence type="predicted"/>
<name>A0A699ZTU1_HAELA</name>
<organism evidence="1 2">
    <name type="scientific">Haematococcus lacustris</name>
    <name type="common">Green alga</name>
    <name type="synonym">Haematococcus pluvialis</name>
    <dbReference type="NCBI Taxonomy" id="44745"/>
    <lineage>
        <taxon>Eukaryota</taxon>
        <taxon>Viridiplantae</taxon>
        <taxon>Chlorophyta</taxon>
        <taxon>core chlorophytes</taxon>
        <taxon>Chlorophyceae</taxon>
        <taxon>CS clade</taxon>
        <taxon>Chlamydomonadales</taxon>
        <taxon>Haematococcaceae</taxon>
        <taxon>Haematococcus</taxon>
    </lineage>
</organism>
<dbReference type="EMBL" id="BLLF01001968">
    <property type="protein sequence ID" value="GFH22096.1"/>
    <property type="molecule type" value="Genomic_DNA"/>
</dbReference>